<evidence type="ECO:0000313" key="6">
    <source>
        <dbReference type="Proteomes" id="UP000016057"/>
    </source>
</evidence>
<comment type="caution">
    <text evidence="5">The sequence shown here is derived from an EMBL/GenBank/DDBJ whole genome shotgun (WGS) entry which is preliminary data.</text>
</comment>
<dbReference type="GO" id="GO:0005524">
    <property type="term" value="F:ATP binding"/>
    <property type="evidence" value="ECO:0007669"/>
    <property type="project" value="UniProtKB-KW"/>
</dbReference>
<dbReference type="RefSeq" id="WP_009491763.1">
    <property type="nucleotide sequence ID" value="NZ_AMYT01000021.1"/>
</dbReference>
<keyword evidence="3" id="KW-0067">ATP-binding</keyword>
<proteinExistence type="inferred from homology"/>
<dbReference type="CDD" id="cd01129">
    <property type="entry name" value="PulE-GspE-like"/>
    <property type="match status" value="1"/>
</dbReference>
<dbReference type="InterPro" id="IPR027417">
    <property type="entry name" value="P-loop_NTPase"/>
</dbReference>
<dbReference type="Gene3D" id="3.30.450.90">
    <property type="match status" value="1"/>
</dbReference>
<dbReference type="GO" id="GO:0016887">
    <property type="term" value="F:ATP hydrolysis activity"/>
    <property type="evidence" value="ECO:0007669"/>
    <property type="project" value="TreeGrafter"/>
</dbReference>
<dbReference type="eggNOG" id="COG2804">
    <property type="taxonomic scope" value="Bacteria"/>
</dbReference>
<dbReference type="NCBIfam" id="NF041000">
    <property type="entry name" value="ATPase_ComGA"/>
    <property type="match status" value="1"/>
</dbReference>
<name>K8ZAR2_9ENTE</name>
<dbReference type="STRING" id="1234409.C683_1078"/>
<dbReference type="InterPro" id="IPR001482">
    <property type="entry name" value="T2SS/T4SS_dom"/>
</dbReference>
<comment type="similarity">
    <text evidence="1">Belongs to the GSP E family.</text>
</comment>
<reference evidence="5 6" key="1">
    <citation type="journal article" date="2013" name="Genome Announc.">
        <title>Draft Genome Sequence of Catellicoccus marimammalium, a Novel Species Commonly Found in Gull Feces.</title>
        <authorList>
            <person name="Weigand M.R."/>
            <person name="Ryu H."/>
            <person name="Bozcek L."/>
            <person name="Konstantinidis K.T."/>
            <person name="Santo Domingo J.W."/>
        </authorList>
    </citation>
    <scope>NUCLEOTIDE SEQUENCE [LARGE SCALE GENOMIC DNA]</scope>
    <source>
        <strain evidence="5 6">M35/04/3</strain>
    </source>
</reference>
<keyword evidence="2" id="KW-0547">Nucleotide-binding</keyword>
<protein>
    <submittedName>
        <fullName evidence="5">Late competence protein ComGA, access of DNA to ComEA</fullName>
    </submittedName>
</protein>
<dbReference type="SUPFAM" id="SSF52540">
    <property type="entry name" value="P-loop containing nucleoside triphosphate hydrolases"/>
    <property type="match status" value="1"/>
</dbReference>
<evidence type="ECO:0000256" key="1">
    <source>
        <dbReference type="ARBA" id="ARBA00006611"/>
    </source>
</evidence>
<dbReference type="AlphaFoldDB" id="K8ZAR2"/>
<dbReference type="PANTHER" id="PTHR30258">
    <property type="entry name" value="TYPE II SECRETION SYSTEM PROTEIN GSPE-RELATED"/>
    <property type="match status" value="1"/>
</dbReference>
<dbReference type="EMBL" id="AMYT01000021">
    <property type="protein sequence ID" value="EKU27082.1"/>
    <property type="molecule type" value="Genomic_DNA"/>
</dbReference>
<sequence>MDAEQRAARYIEFGVYHHASDLYIQAVKEEYHICFRCQDQLLTLEKIPWSEAESLILYFKFMGEMDVGEHRLPQGGSTIFPLKKGEVTLRLSTVINFAQQENLVIRFLYPFCADHLYYFQQKEWQALENCIQQRGLHLFSGPVGSGKTTSMYQLIKNHHFNEHVITIEDPVEIIEPQFLQLQIQSAIGLDYETLIKLCLRQRLDILVIGEIRDDKTAKYAYRASLSGHRVFATIHSNSLLGVYDRLYDLGIPKEQQKEVIRSITYQRLLPVYCPLCQGRCQPYCERYAQNYRLYMETTAYHQGEWNHGLQKWWALGAITKETWQKEKQDFL</sequence>
<dbReference type="PATRIC" id="fig|1234409.3.peg.1030"/>
<evidence type="ECO:0000313" key="5">
    <source>
        <dbReference type="EMBL" id="EKU27082.1"/>
    </source>
</evidence>
<dbReference type="OrthoDB" id="9808272at2"/>
<dbReference type="PANTHER" id="PTHR30258:SF2">
    <property type="entry name" value="COMG OPERON PROTEIN 1"/>
    <property type="match status" value="1"/>
</dbReference>
<evidence type="ECO:0000259" key="4">
    <source>
        <dbReference type="Pfam" id="PF00437"/>
    </source>
</evidence>
<dbReference type="Proteomes" id="UP000016057">
    <property type="component" value="Unassembled WGS sequence"/>
</dbReference>
<organism evidence="5 6">
    <name type="scientific">Catellicoccus marimammalium M35/04/3</name>
    <dbReference type="NCBI Taxonomy" id="1234409"/>
    <lineage>
        <taxon>Bacteria</taxon>
        <taxon>Bacillati</taxon>
        <taxon>Bacillota</taxon>
        <taxon>Bacilli</taxon>
        <taxon>Lactobacillales</taxon>
        <taxon>Enterococcaceae</taxon>
        <taxon>Catellicoccus</taxon>
    </lineage>
</organism>
<accession>K8ZAR2</accession>
<keyword evidence="6" id="KW-1185">Reference proteome</keyword>
<dbReference type="Pfam" id="PF00437">
    <property type="entry name" value="T2SSE"/>
    <property type="match status" value="1"/>
</dbReference>
<dbReference type="InterPro" id="IPR047667">
    <property type="entry name" value="ATPase_ComGA"/>
</dbReference>
<feature type="domain" description="Bacterial type II secretion system protein E" evidence="4">
    <location>
        <begin position="16"/>
        <end position="285"/>
    </location>
</feature>
<dbReference type="GO" id="GO:0005886">
    <property type="term" value="C:plasma membrane"/>
    <property type="evidence" value="ECO:0007669"/>
    <property type="project" value="TreeGrafter"/>
</dbReference>
<evidence type="ECO:0000256" key="3">
    <source>
        <dbReference type="ARBA" id="ARBA00022840"/>
    </source>
</evidence>
<dbReference type="Gene3D" id="3.40.50.300">
    <property type="entry name" value="P-loop containing nucleotide triphosphate hydrolases"/>
    <property type="match status" value="1"/>
</dbReference>
<evidence type="ECO:0000256" key="2">
    <source>
        <dbReference type="ARBA" id="ARBA00022741"/>
    </source>
</evidence>
<gene>
    <name evidence="5" type="ORF">C683_1078</name>
</gene>